<sequence length="923" mass="98457">MEQHRHWSSARPSRRRVLQASGAFSLAAAFTGTNLTLTPAERALAEEGSDSVKLNILFIGAHPDDEASTLAALGQWGELHDMKVGVITATRGEGGGNAVGLEEGPALGLIREAEERDAVGLAGIEHIYNLDALDFFYTASAPLSREVWGGEELLGRIVRVVRATRPEIIVTMNPSAVEGNHGNHQQAAMYALEAYLCSGDPSVFPEHLEEGFAAWTPQRILRSGANGTGTTGPDSVAEGYVPTVESDLVFGCWDGTPSEAHGKRWSAIKDEAIWTYETQGWAEREGSPSDPEKIASTWMTLLHTRTPLVDPTSGGDAALRGATLPIDGGLPLGTHLEVSPERYEFVAGDPLPVKVVVTAPQGEGLSAGTVTLQGPNGWTASDARALPALDAGESTSVSFDVTVDASVEPGTTARLEATVSIEAEGMAGTSSAPVRAAGALEASIEPLEEIREFREWTENLDLKHLDALVPELFAVGQGRNRDLGITIRNYSTRPHNGSVEITVPDGFSATPSTLEVPTIDAGDSMQSTVEIANTDDSVPTANRGQDGGAWQVKLLAEAEGFRSRRTATMNLVPSRAIEPATTAPVIDGVRDEEEYPGEPIPVDTIWDPVSAAGSTTESVSGDCWLTFDDENLYVFVSVTDDVRGTILPVDDNKRQRRTDSVEIYVDPRGNAANTAETFIAGIMPSMGSMTGPPGAGRDRDNHQGVAEETAPGMEVAVTMADNEEEYSGYDLEVKIPFDVLPDAIDPRHMGFNVLINDSDTQNQAAQVRVGWSTFAGVRADPWRWGQVSLEGLEDAGSEPKDAVLPSTAARSVDSPLSIIQSAGDRVPLGGHSPTSPHLEIVSVERKKDRITAVVHAPVKGAAKLFVWDGENVLAEMERNMPAGERRVNIRVPGLPSVLETTEVTVLASFQSEDTVSAAARRLE</sequence>
<dbReference type="PROSITE" id="PS51318">
    <property type="entry name" value="TAT"/>
    <property type="match status" value="1"/>
</dbReference>
<dbReference type="GO" id="GO:0016052">
    <property type="term" value="P:carbohydrate catabolic process"/>
    <property type="evidence" value="ECO:0007669"/>
    <property type="project" value="InterPro"/>
</dbReference>
<feature type="domain" description="Alpha-galactosidase NEW3" evidence="3">
    <location>
        <begin position="347"/>
        <end position="420"/>
    </location>
</feature>
<dbReference type="InterPro" id="IPR010502">
    <property type="entry name" value="Carb-bd_dom_fam9"/>
</dbReference>
<evidence type="ECO:0000313" key="5">
    <source>
        <dbReference type="Proteomes" id="UP000274327"/>
    </source>
</evidence>
<feature type="domain" description="Carbohydrate-binding" evidence="2">
    <location>
        <begin position="586"/>
        <end position="791"/>
    </location>
</feature>
<gene>
    <name evidence="4" type="ORF">DS079_16385</name>
</gene>
<dbReference type="InterPro" id="IPR013783">
    <property type="entry name" value="Ig-like_fold"/>
</dbReference>
<dbReference type="Gene3D" id="3.40.50.10320">
    <property type="entry name" value="LmbE-like"/>
    <property type="match status" value="1"/>
</dbReference>
<dbReference type="GO" id="GO:0030246">
    <property type="term" value="F:carbohydrate binding"/>
    <property type="evidence" value="ECO:0007669"/>
    <property type="project" value="InterPro"/>
</dbReference>
<keyword evidence="1" id="KW-0862">Zinc</keyword>
<dbReference type="Pfam" id="PF06452">
    <property type="entry name" value="CBM9_1"/>
    <property type="match status" value="1"/>
</dbReference>
<organism evidence="4 5">
    <name type="scientific">Brachybacterium paraconglomeratum</name>
    <dbReference type="NCBI Taxonomy" id="173362"/>
    <lineage>
        <taxon>Bacteria</taxon>
        <taxon>Bacillati</taxon>
        <taxon>Actinomycetota</taxon>
        <taxon>Actinomycetes</taxon>
        <taxon>Micrococcales</taxon>
        <taxon>Dermabacteraceae</taxon>
        <taxon>Brachybacterium</taxon>
    </lineage>
</organism>
<name>A0A3R8QLA6_9MICO</name>
<dbReference type="CDD" id="cd09619">
    <property type="entry name" value="CBM9_like_4"/>
    <property type="match status" value="1"/>
</dbReference>
<proteinExistence type="predicted"/>
<dbReference type="PANTHER" id="PTHR12993">
    <property type="entry name" value="N-ACETYLGLUCOSAMINYL-PHOSPHATIDYLINOSITOL DE-N-ACETYLASE-RELATED"/>
    <property type="match status" value="1"/>
</dbReference>
<dbReference type="GO" id="GO:0004553">
    <property type="term" value="F:hydrolase activity, hydrolyzing O-glycosyl compounds"/>
    <property type="evidence" value="ECO:0007669"/>
    <property type="project" value="InterPro"/>
</dbReference>
<dbReference type="PANTHER" id="PTHR12993:SF11">
    <property type="entry name" value="N-ACETYLGLUCOSAMINYL-PHOSPHATIDYLINOSITOL DE-N-ACETYLASE"/>
    <property type="match status" value="1"/>
</dbReference>
<reference evidence="4 5" key="1">
    <citation type="submission" date="2018-07" db="EMBL/GenBank/DDBJ databases">
        <title>Brachybacteriurn paraconglorneratum KCTC 9916.</title>
        <authorList>
            <person name="Li Y."/>
        </authorList>
    </citation>
    <scope>NUCLEOTIDE SEQUENCE [LARGE SCALE GENOMIC DNA]</scope>
    <source>
        <strain evidence="4 5">KCTC 9916</strain>
    </source>
</reference>
<protein>
    <submittedName>
        <fullName evidence="4">GlcNAc-PI de-N-acetylase</fullName>
    </submittedName>
</protein>
<dbReference type="GO" id="GO:0016137">
    <property type="term" value="P:glycoside metabolic process"/>
    <property type="evidence" value="ECO:0007669"/>
    <property type="project" value="UniProtKB-ARBA"/>
</dbReference>
<keyword evidence="5" id="KW-1185">Reference proteome</keyword>
<dbReference type="EMBL" id="QOCI01000019">
    <property type="protein sequence ID" value="RRR17060.1"/>
    <property type="molecule type" value="Genomic_DNA"/>
</dbReference>
<dbReference type="InterPro" id="IPR006311">
    <property type="entry name" value="TAT_signal"/>
</dbReference>
<dbReference type="Pfam" id="PF02585">
    <property type="entry name" value="PIG-L"/>
    <property type="match status" value="1"/>
</dbReference>
<evidence type="ECO:0000259" key="2">
    <source>
        <dbReference type="Pfam" id="PF06452"/>
    </source>
</evidence>
<dbReference type="Pfam" id="PF10633">
    <property type="entry name" value="NPCBM_assoc"/>
    <property type="match status" value="1"/>
</dbReference>
<dbReference type="SUPFAM" id="SSF49344">
    <property type="entry name" value="CBD9-like"/>
    <property type="match status" value="1"/>
</dbReference>
<dbReference type="SUPFAM" id="SSF102588">
    <property type="entry name" value="LmbE-like"/>
    <property type="match status" value="1"/>
</dbReference>
<dbReference type="InterPro" id="IPR018905">
    <property type="entry name" value="A-galactase_NEW3"/>
</dbReference>
<dbReference type="GO" id="GO:0016811">
    <property type="term" value="F:hydrolase activity, acting on carbon-nitrogen (but not peptide) bonds, in linear amides"/>
    <property type="evidence" value="ECO:0007669"/>
    <property type="project" value="TreeGrafter"/>
</dbReference>
<evidence type="ECO:0000256" key="1">
    <source>
        <dbReference type="ARBA" id="ARBA00022833"/>
    </source>
</evidence>
<evidence type="ECO:0000259" key="3">
    <source>
        <dbReference type="Pfam" id="PF10633"/>
    </source>
</evidence>
<comment type="caution">
    <text evidence="4">The sequence shown here is derived from an EMBL/GenBank/DDBJ whole genome shotgun (WGS) entry which is preliminary data.</text>
</comment>
<dbReference type="AlphaFoldDB" id="A0A3R8QLA6"/>
<dbReference type="InterPro" id="IPR024078">
    <property type="entry name" value="LmbE-like_dom_sf"/>
</dbReference>
<dbReference type="Proteomes" id="UP000274327">
    <property type="component" value="Unassembled WGS sequence"/>
</dbReference>
<dbReference type="InterPro" id="IPR003737">
    <property type="entry name" value="GlcNAc_PI_deacetylase-related"/>
</dbReference>
<evidence type="ECO:0000313" key="4">
    <source>
        <dbReference type="EMBL" id="RRR17060.1"/>
    </source>
</evidence>
<accession>A0A3R8QLA6</accession>
<dbReference type="Gene3D" id="2.60.40.10">
    <property type="entry name" value="Immunoglobulins"/>
    <property type="match status" value="1"/>
</dbReference>
<dbReference type="Gene3D" id="2.60.40.1190">
    <property type="match status" value="1"/>
</dbReference>